<feature type="region of interest" description="Disordered" evidence="1">
    <location>
        <begin position="88"/>
        <end position="116"/>
    </location>
</feature>
<keyword evidence="3" id="KW-1185">Reference proteome</keyword>
<protein>
    <submittedName>
        <fullName evidence="2">Uncharacterized protein</fullName>
    </submittedName>
</protein>
<accession>A0AAD1Y8K4</accession>
<dbReference type="AlphaFoldDB" id="A0AAD1Y8K4"/>
<feature type="compositionally biased region" description="Polar residues" evidence="1">
    <location>
        <begin position="155"/>
        <end position="164"/>
    </location>
</feature>
<feature type="region of interest" description="Disordered" evidence="1">
    <location>
        <begin position="689"/>
        <end position="724"/>
    </location>
</feature>
<reference evidence="2" key="1">
    <citation type="submission" date="2023-07" db="EMBL/GenBank/DDBJ databases">
        <authorList>
            <consortium name="AG Swart"/>
            <person name="Singh M."/>
            <person name="Singh A."/>
            <person name="Seah K."/>
            <person name="Emmerich C."/>
        </authorList>
    </citation>
    <scope>NUCLEOTIDE SEQUENCE</scope>
    <source>
        <strain evidence="2">DP1</strain>
    </source>
</reference>
<feature type="compositionally biased region" description="Basic and acidic residues" evidence="1">
    <location>
        <begin position="88"/>
        <end position="98"/>
    </location>
</feature>
<dbReference type="Proteomes" id="UP001295684">
    <property type="component" value="Unassembled WGS sequence"/>
</dbReference>
<proteinExistence type="predicted"/>
<organism evidence="2 3">
    <name type="scientific">Euplotes crassus</name>
    <dbReference type="NCBI Taxonomy" id="5936"/>
    <lineage>
        <taxon>Eukaryota</taxon>
        <taxon>Sar</taxon>
        <taxon>Alveolata</taxon>
        <taxon>Ciliophora</taxon>
        <taxon>Intramacronucleata</taxon>
        <taxon>Spirotrichea</taxon>
        <taxon>Hypotrichia</taxon>
        <taxon>Euplotida</taxon>
        <taxon>Euplotidae</taxon>
        <taxon>Moneuplotes</taxon>
    </lineage>
</organism>
<dbReference type="EMBL" id="CAMPGE010028476">
    <property type="protein sequence ID" value="CAI2385996.1"/>
    <property type="molecule type" value="Genomic_DNA"/>
</dbReference>
<name>A0AAD1Y8K4_EUPCR</name>
<evidence type="ECO:0000313" key="2">
    <source>
        <dbReference type="EMBL" id="CAI2385996.1"/>
    </source>
</evidence>
<feature type="region of interest" description="Disordered" evidence="1">
    <location>
        <begin position="547"/>
        <end position="677"/>
    </location>
</feature>
<evidence type="ECO:0000313" key="3">
    <source>
        <dbReference type="Proteomes" id="UP001295684"/>
    </source>
</evidence>
<feature type="compositionally biased region" description="Basic and acidic residues" evidence="1">
    <location>
        <begin position="561"/>
        <end position="571"/>
    </location>
</feature>
<feature type="compositionally biased region" description="Basic and acidic residues" evidence="1">
    <location>
        <begin position="167"/>
        <end position="189"/>
    </location>
</feature>
<evidence type="ECO:0000256" key="1">
    <source>
        <dbReference type="SAM" id="MobiDB-lite"/>
    </source>
</evidence>
<comment type="caution">
    <text evidence="2">The sequence shown here is derived from an EMBL/GenBank/DDBJ whole genome shotgun (WGS) entry which is preliminary data.</text>
</comment>
<sequence length="807" mass="92956">MSEKLIKLKLESPKFQDIHNSAEWTPELDEVLKKSVVTHCFNFNLVSLEINDEADRLGVRFGIANAYTNEKCRIRWFYLHCTRSLEQKKEEESQRKPNDNLPSNSNGRIPGKKFEEDKKAPVNNYIKFKPTVSITPKKRPPVEIKEEAVPLDPPKSNSKISQNAAPKLEETKLEETKNDEPEVPEKAKDARKLWEEKEIREDKKESKTYAEAEQYQWRQNIIQTRAHKDYLDISNENFSNYKTIDVQGNEITPSTFNIFRDSFKQTFTEIRDTLKSNLPDLNLEDVSESDENEDVVPLDFRTKLMGREGDVVMQAKPLKIYQSDEDDGELIGDILKKSKHNQEREFLNMTTEDFLREHKNDSFDENDESVVLINPNTNIKEKLNEIDLECNKSSYMNNALDAPKAKIRPPKVAKKFRQDDEDLENMKKLNKISRVKKKTVTINENPTEFLYSHDPEVYQPPSKNDDQLLDFDNILKSQGINLDTFLKDNEERTNKDKPVFDENNIMELLMMGGIAPEEKKEEIKQELYESNTSENETAPMGAMLDDVEPEEEEEQKLNNQQKRELAFKKSLVDASSASEDERGFQNSKRPGISSDEEVIDTTSRKDKIESMLSGQAYRPPQTSVLSGQAYRPPQTSILSGQGIRPPTDYSKARVKSSGTGEDPVGDDPTLNTTDLVLPFPELPKAEVITKRSEVSSSLTPDSLLFKPNEERDIPVDSYRQRPATSGASKINYRGVWIESGQDNEEEPKDTEDEDRHFFNQQRELMKQKLKKTKNTDFGDVDKFKMQNVGVEVVGDERLIKVQRDWDN</sequence>
<feature type="region of interest" description="Disordered" evidence="1">
    <location>
        <begin position="146"/>
        <end position="189"/>
    </location>
</feature>
<gene>
    <name evidence="2" type="ORF">ECRASSUSDP1_LOCUS27595</name>
</gene>